<dbReference type="Proteomes" id="UP000037566">
    <property type="component" value="Unassembled WGS sequence"/>
</dbReference>
<evidence type="ECO:0000256" key="1">
    <source>
        <dbReference type="SAM" id="MobiDB-lite"/>
    </source>
</evidence>
<dbReference type="KEGG" id="keu:S101446_01279"/>
<proteinExistence type="predicted"/>
<feature type="region of interest" description="Disordered" evidence="1">
    <location>
        <begin position="1"/>
        <end position="21"/>
    </location>
</feature>
<comment type="caution">
    <text evidence="2">The sequence shown here is derived from an EMBL/GenBank/DDBJ whole genome shotgun (WGS) entry which is preliminary data.</text>
</comment>
<protein>
    <submittedName>
        <fullName evidence="2">Uncharacterized protein</fullName>
    </submittedName>
</protein>
<organism evidence="2 3">
    <name type="scientific">Komagataeibacter europaeus</name>
    <name type="common">Gluconacetobacter europaeus</name>
    <dbReference type="NCBI Taxonomy" id="33995"/>
    <lineage>
        <taxon>Bacteria</taxon>
        <taxon>Pseudomonadati</taxon>
        <taxon>Pseudomonadota</taxon>
        <taxon>Alphaproteobacteria</taxon>
        <taxon>Acetobacterales</taxon>
        <taxon>Acetobacteraceae</taxon>
        <taxon>Komagataeibacter</taxon>
    </lineage>
</organism>
<sequence length="68" mass="6733">MGIFKSPKVVTPTPAPMAGQTVNNTVQGLQNSTTQAARMAGGMGSTMLTGPSGLSQTATNAPKTLLGG</sequence>
<name>A0A0M0EHS2_KOMEU</name>
<evidence type="ECO:0000313" key="3">
    <source>
        <dbReference type="Proteomes" id="UP000037566"/>
    </source>
</evidence>
<feature type="region of interest" description="Disordered" evidence="1">
    <location>
        <begin position="42"/>
        <end position="68"/>
    </location>
</feature>
<dbReference type="RefSeq" id="WP_053323282.1">
    <property type="nucleotide sequence ID" value="NZ_CP021467.1"/>
</dbReference>
<keyword evidence="3" id="KW-1185">Reference proteome</keyword>
<reference evidence="2" key="1">
    <citation type="submission" date="2015-08" db="EMBL/GenBank/DDBJ databases">
        <title>Draft genome sequence of Komagataeibacter europaeus CECT 8546 a cellulose producer strain from vinegar produced by the traditional method.</title>
        <authorList>
            <person name="Poehlein A."/>
            <person name="Valera M.J."/>
            <person name="Haack F.S."/>
            <person name="Mas A."/>
            <person name="Daniel R."/>
            <person name="Streit W.R."/>
            <person name="Mateo E."/>
        </authorList>
    </citation>
    <scope>NUCLEOTIDE SEQUENCE [LARGE SCALE GENOMIC DNA]</scope>
    <source>
        <strain evidence="2">CECT 8546</strain>
    </source>
</reference>
<dbReference type="EMBL" id="LHUQ01000007">
    <property type="protein sequence ID" value="KON64795.1"/>
    <property type="molecule type" value="Genomic_DNA"/>
</dbReference>
<feature type="compositionally biased region" description="Polar residues" evidence="1">
    <location>
        <begin position="46"/>
        <end position="62"/>
    </location>
</feature>
<evidence type="ECO:0000313" key="2">
    <source>
        <dbReference type="EMBL" id="KON64795.1"/>
    </source>
</evidence>
<accession>A0A0M0EHS2</accession>
<gene>
    <name evidence="2" type="ORF">KOEU_17650</name>
</gene>
<dbReference type="AlphaFoldDB" id="A0A0M0EHS2"/>
<dbReference type="PATRIC" id="fig|33995.3.peg.1953"/>
<dbReference type="OrthoDB" id="7275438at2"/>
<dbReference type="STRING" id="33995.KOEU_17650"/>